<protein>
    <recommendedName>
        <fullName evidence="4">MFS transporter</fullName>
    </recommendedName>
</protein>
<evidence type="ECO:0000313" key="3">
    <source>
        <dbReference type="Proteomes" id="UP000297253"/>
    </source>
</evidence>
<evidence type="ECO:0008006" key="4">
    <source>
        <dbReference type="Google" id="ProtNLM"/>
    </source>
</evidence>
<dbReference type="OrthoDB" id="9764596at2"/>
<organism evidence="2 3">
    <name type="scientific">Streptococcus cuniculi</name>
    <dbReference type="NCBI Taxonomy" id="1432788"/>
    <lineage>
        <taxon>Bacteria</taxon>
        <taxon>Bacillati</taxon>
        <taxon>Bacillota</taxon>
        <taxon>Bacilli</taxon>
        <taxon>Lactobacillales</taxon>
        <taxon>Streptococcaceae</taxon>
        <taxon>Streptococcus</taxon>
    </lineage>
</organism>
<dbReference type="SUPFAM" id="SSF103473">
    <property type="entry name" value="MFS general substrate transporter"/>
    <property type="match status" value="1"/>
</dbReference>
<dbReference type="Pfam" id="PF13347">
    <property type="entry name" value="MFS_2"/>
    <property type="match status" value="1"/>
</dbReference>
<feature type="transmembrane region" description="Helical" evidence="1">
    <location>
        <begin position="226"/>
        <end position="247"/>
    </location>
</feature>
<evidence type="ECO:0000313" key="2">
    <source>
        <dbReference type="EMBL" id="TFU97443.1"/>
    </source>
</evidence>
<dbReference type="Gene3D" id="1.20.1250.20">
    <property type="entry name" value="MFS general substrate transporter like domains"/>
    <property type="match status" value="1"/>
</dbReference>
<feature type="transmembrane region" description="Helical" evidence="1">
    <location>
        <begin position="259"/>
        <end position="281"/>
    </location>
</feature>
<comment type="caution">
    <text evidence="2">The sequence shown here is derived from an EMBL/GenBank/DDBJ whole genome shotgun (WGS) entry which is preliminary data.</text>
</comment>
<feature type="transmembrane region" description="Helical" evidence="1">
    <location>
        <begin position="150"/>
        <end position="168"/>
    </location>
</feature>
<name>A0A4Y9J8U2_9STRE</name>
<feature type="transmembrane region" description="Helical" evidence="1">
    <location>
        <begin position="188"/>
        <end position="205"/>
    </location>
</feature>
<keyword evidence="1" id="KW-0812">Transmembrane</keyword>
<gene>
    <name evidence="2" type="ORF">E4T82_07995</name>
</gene>
<feature type="transmembrane region" description="Helical" evidence="1">
    <location>
        <begin position="35"/>
        <end position="57"/>
    </location>
</feature>
<keyword evidence="1" id="KW-1133">Transmembrane helix</keyword>
<reference evidence="2 3" key="1">
    <citation type="submission" date="2019-03" db="EMBL/GenBank/DDBJ databases">
        <title>Diversity of the mouse oral microbiome.</title>
        <authorList>
            <person name="Joseph S."/>
            <person name="Aduse-Opoku J."/>
            <person name="Curtis M."/>
            <person name="Wade W."/>
            <person name="Hashim A."/>
        </authorList>
    </citation>
    <scope>NUCLEOTIDE SEQUENCE [LARGE SCALE GENOMIC DNA]</scope>
    <source>
        <strain evidence="2 3">WM131</strain>
    </source>
</reference>
<keyword evidence="1" id="KW-0472">Membrane</keyword>
<evidence type="ECO:0000256" key="1">
    <source>
        <dbReference type="SAM" id="Phobius"/>
    </source>
</evidence>
<feature type="transmembrane region" description="Helical" evidence="1">
    <location>
        <begin position="119"/>
        <end position="138"/>
    </location>
</feature>
<dbReference type="EMBL" id="SPPD01000011">
    <property type="protein sequence ID" value="TFU97443.1"/>
    <property type="molecule type" value="Genomic_DNA"/>
</dbReference>
<feature type="transmembrane region" description="Helical" evidence="1">
    <location>
        <begin position="12"/>
        <end position="29"/>
    </location>
</feature>
<dbReference type="Proteomes" id="UP000297253">
    <property type="component" value="Unassembled WGS sequence"/>
</dbReference>
<feature type="transmembrane region" description="Helical" evidence="1">
    <location>
        <begin position="77"/>
        <end position="99"/>
    </location>
</feature>
<dbReference type="InterPro" id="IPR036259">
    <property type="entry name" value="MFS_trans_sf"/>
</dbReference>
<proteinExistence type="predicted"/>
<accession>A0A4Y9J8U2</accession>
<sequence>MDRCYFFLKFRSLDLFYFSSPFIAFFRGGGGESGFSHLAIALASFIALLVLLTYPYLSVPESIEIKEKDTLPIAKILRIIFHNRLFLLYALYFFFFQFSFEWMNAYNIYYFKYSINQEYFYSIYAVTILAQMFGASLYPKFNRLLSKMSIFYLSGFLSILGMLGLFTFGQTHADNIPLMFFAASVKQLGSGLFMVTVTHDLAFVIEVSKSESGKRYPAILTSAKLLLAKFTTALTGLGIGFGLHLAGYVGNHQQTPQTALLISLQAFGIPILLVMISMICYRKFSTLSSE</sequence>
<dbReference type="AlphaFoldDB" id="A0A4Y9J8U2"/>